<evidence type="ECO:0000256" key="2">
    <source>
        <dbReference type="ARBA" id="ARBA00022490"/>
    </source>
</evidence>
<feature type="region of interest" description="Disordered" evidence="3">
    <location>
        <begin position="232"/>
        <end position="256"/>
    </location>
</feature>
<dbReference type="SUPFAM" id="SSF55159">
    <property type="entry name" value="eIF1-like"/>
    <property type="match status" value="1"/>
</dbReference>
<dbReference type="InterPro" id="IPR036885">
    <property type="entry name" value="SWIB_MDM2_dom_sf"/>
</dbReference>
<dbReference type="EMBL" id="OZ037953">
    <property type="protein sequence ID" value="CAL1697891.1"/>
    <property type="molecule type" value="Genomic_DNA"/>
</dbReference>
<dbReference type="InterPro" id="IPR039759">
    <property type="entry name" value="eIF2D_SUI1"/>
</dbReference>
<feature type="compositionally biased region" description="Basic and acidic residues" evidence="3">
    <location>
        <begin position="384"/>
        <end position="400"/>
    </location>
</feature>
<dbReference type="InterPro" id="IPR003121">
    <property type="entry name" value="SWIB_MDM2_domain"/>
</dbReference>
<dbReference type="PROSITE" id="PS51925">
    <property type="entry name" value="SWIB_MDM2"/>
    <property type="match status" value="1"/>
</dbReference>
<evidence type="ECO:0000256" key="3">
    <source>
        <dbReference type="SAM" id="MobiDB-lite"/>
    </source>
</evidence>
<keyword evidence="7" id="KW-1185">Reference proteome</keyword>
<reference evidence="7" key="1">
    <citation type="submission" date="2024-04" db="EMBL/GenBank/DDBJ databases">
        <authorList>
            <person name="Shaw F."/>
            <person name="Minotto A."/>
        </authorList>
    </citation>
    <scope>NUCLEOTIDE SEQUENCE [LARGE SCALE GENOMIC DNA]</scope>
</reference>
<dbReference type="Pfam" id="PF26291">
    <property type="entry name" value="SWIB_eIF2D"/>
    <property type="match status" value="1"/>
</dbReference>
<feature type="domain" description="SUI1" evidence="4">
    <location>
        <begin position="527"/>
        <end position="600"/>
    </location>
</feature>
<dbReference type="Proteomes" id="UP001497453">
    <property type="component" value="Chromosome 10"/>
</dbReference>
<dbReference type="SUPFAM" id="SSF88697">
    <property type="entry name" value="PUA domain-like"/>
    <property type="match status" value="1"/>
</dbReference>
<evidence type="ECO:0000313" key="7">
    <source>
        <dbReference type="Proteomes" id="UP001497453"/>
    </source>
</evidence>
<dbReference type="Pfam" id="PF01253">
    <property type="entry name" value="SUI1"/>
    <property type="match status" value="1"/>
</dbReference>
<dbReference type="InterPro" id="IPR039757">
    <property type="entry name" value="EIF2D"/>
</dbReference>
<evidence type="ECO:0008006" key="8">
    <source>
        <dbReference type="Google" id="ProtNLM"/>
    </source>
</evidence>
<sequence length="617" mass="68185">MFKKPLADLKTSAPLRSSDRRKLKQRVVETYSLSPEVGDLLVPEGLLTQKFSTHVNEHGVAYLSSESDPLWFTLGKGSDELIPTVYTLWKYPELLPFLSTPSAVVPKLIGGADLMIPGVVQHSPFLHPNQLVSITQYHSYPKLGPPLAVGRMAVSNDVLNRSDRGDDVKGKAVHVLHTWKDHLWDMGNGRKMDVPAPREVVEREQAEGATENDAKQQPVGGIQEQIEDGTGAEDILGGTQPEASGSGTQTQPATDAARPVMTTLTPEDVSHCLRSALLQALQTTLKSLPPPSFPIPASTFWSTYILPSRPAYALGTNGLSDSNQIDIKHSTHKTVKTFLKAMAKEGLLKLKESKGDVLVTAVYPAHPAVGSHRPHRTVQSVGAQREKAEERERKEKEAEEKKKGEIQVIELWKPHGSTVAWFVAAGKDTSSLYTMPDIREIFNTYVSSKKLINVQEQQYINVGEDPALASAVSAKNEDIPEFMKREETLKRIRDHMQPWHETRVFDIGSGRADLHSFRYRKGHVRPIFVTVKIRQGRKAATLISGFEPYLLQAEELAEELRKLCASATSVTPLPGKSSDLEVMVQGKQIKAVTDLLISKGVPKKWIEVADLSDAKKK</sequence>
<evidence type="ECO:0000313" key="6">
    <source>
        <dbReference type="EMBL" id="CAL1697891.1"/>
    </source>
</evidence>
<dbReference type="CDD" id="cd11608">
    <property type="entry name" value="eIF2D_C"/>
    <property type="match status" value="1"/>
</dbReference>
<feature type="domain" description="DM2" evidence="5">
    <location>
        <begin position="410"/>
        <end position="495"/>
    </location>
</feature>
<dbReference type="InterPro" id="IPR058886">
    <property type="entry name" value="SWIB_eIF2D"/>
</dbReference>
<feature type="region of interest" description="Disordered" evidence="3">
    <location>
        <begin position="369"/>
        <end position="400"/>
    </location>
</feature>
<dbReference type="PROSITE" id="PS50296">
    <property type="entry name" value="SUI1"/>
    <property type="match status" value="1"/>
</dbReference>
<feature type="compositionally biased region" description="Polar residues" evidence="3">
    <location>
        <begin position="241"/>
        <end position="253"/>
    </location>
</feature>
<dbReference type="PANTHER" id="PTHR12217:SF4">
    <property type="entry name" value="EUKARYOTIC TRANSLATION INITIATION FACTOR 2D"/>
    <property type="match status" value="1"/>
</dbReference>
<dbReference type="InterPro" id="IPR015947">
    <property type="entry name" value="PUA-like_sf"/>
</dbReference>
<dbReference type="Pfam" id="PF26292">
    <property type="entry name" value="PUA_elF2D"/>
    <property type="match status" value="1"/>
</dbReference>
<dbReference type="PANTHER" id="PTHR12217">
    <property type="entry name" value="EUKARYOTIC TRANSLATION INITIATION FACTOR 2D"/>
    <property type="match status" value="1"/>
</dbReference>
<name>A0ABP1CQC0_9APHY</name>
<gene>
    <name evidence="6" type="ORF">GFSPODELE1_LOCUS1898</name>
</gene>
<proteinExistence type="inferred from homology"/>
<evidence type="ECO:0000256" key="1">
    <source>
        <dbReference type="ARBA" id="ARBA00010359"/>
    </source>
</evidence>
<dbReference type="InterPro" id="IPR036877">
    <property type="entry name" value="SUI1_dom_sf"/>
</dbReference>
<feature type="region of interest" description="Disordered" evidence="3">
    <location>
        <begin position="201"/>
        <end position="220"/>
    </location>
</feature>
<dbReference type="SUPFAM" id="SSF47592">
    <property type="entry name" value="SWIB/MDM2 domain"/>
    <property type="match status" value="1"/>
</dbReference>
<dbReference type="PROSITE" id="PS50890">
    <property type="entry name" value="PUA"/>
    <property type="match status" value="1"/>
</dbReference>
<dbReference type="CDD" id="cd21156">
    <property type="entry name" value="PUA_eIF2d-like"/>
    <property type="match status" value="1"/>
</dbReference>
<dbReference type="Gene3D" id="3.30.780.10">
    <property type="entry name" value="SUI1-like domain"/>
    <property type="match status" value="1"/>
</dbReference>
<evidence type="ECO:0000259" key="5">
    <source>
        <dbReference type="PROSITE" id="PS51925"/>
    </source>
</evidence>
<dbReference type="InterPro" id="IPR001950">
    <property type="entry name" value="SUI1"/>
</dbReference>
<organism evidence="6 7">
    <name type="scientific">Somion occarium</name>
    <dbReference type="NCBI Taxonomy" id="3059160"/>
    <lineage>
        <taxon>Eukaryota</taxon>
        <taxon>Fungi</taxon>
        <taxon>Dikarya</taxon>
        <taxon>Basidiomycota</taxon>
        <taxon>Agaricomycotina</taxon>
        <taxon>Agaricomycetes</taxon>
        <taxon>Polyporales</taxon>
        <taxon>Cerrenaceae</taxon>
        <taxon>Somion</taxon>
    </lineage>
</organism>
<dbReference type="Pfam" id="PF25304">
    <property type="entry name" value="WHD_eIF2D"/>
    <property type="match status" value="1"/>
</dbReference>
<dbReference type="InterPro" id="IPR048247">
    <property type="entry name" value="eIF2D_N"/>
</dbReference>
<dbReference type="InterPro" id="IPR041366">
    <property type="entry name" value="Pre-PUA"/>
</dbReference>
<dbReference type="InterPro" id="IPR057429">
    <property type="entry name" value="WH_eIF2D"/>
</dbReference>
<dbReference type="Pfam" id="PF17832">
    <property type="entry name" value="Pre-PUA"/>
    <property type="match status" value="1"/>
</dbReference>
<dbReference type="Gene3D" id="3.10.400.20">
    <property type="match status" value="1"/>
</dbReference>
<protein>
    <recommendedName>
        <fullName evidence="8">Eukaryotic translation initiation factor SUI1 family protein</fullName>
    </recommendedName>
</protein>
<keyword evidence="2" id="KW-0963">Cytoplasm</keyword>
<dbReference type="CDD" id="cd11610">
    <property type="entry name" value="eIF2D_N"/>
    <property type="match status" value="1"/>
</dbReference>
<dbReference type="InterPro" id="IPR048248">
    <property type="entry name" value="PUA_eIF2d-like"/>
</dbReference>
<evidence type="ECO:0000259" key="4">
    <source>
        <dbReference type="PROSITE" id="PS50296"/>
    </source>
</evidence>
<accession>A0ABP1CQC0</accession>
<comment type="similarity">
    <text evidence="1">Belongs to the eIF2D family.</text>
</comment>